<dbReference type="Gene3D" id="1.10.10.60">
    <property type="entry name" value="Homeodomain-like"/>
    <property type="match status" value="1"/>
</dbReference>
<keyword evidence="2" id="KW-0238">DNA-binding</keyword>
<dbReference type="SMART" id="SM00342">
    <property type="entry name" value="HTH_ARAC"/>
    <property type="match status" value="1"/>
</dbReference>
<gene>
    <name evidence="5" type="ORF">IPN75_05735</name>
</gene>
<keyword evidence="3" id="KW-0804">Transcription</keyword>
<evidence type="ECO:0000259" key="4">
    <source>
        <dbReference type="PROSITE" id="PS01124"/>
    </source>
</evidence>
<dbReference type="GO" id="GO:0005829">
    <property type="term" value="C:cytosol"/>
    <property type="evidence" value="ECO:0007669"/>
    <property type="project" value="TreeGrafter"/>
</dbReference>
<dbReference type="PANTHER" id="PTHR47894:SF4">
    <property type="entry name" value="HTH-TYPE TRANSCRIPTIONAL REGULATOR GADX"/>
    <property type="match status" value="1"/>
</dbReference>
<dbReference type="Pfam" id="PF12625">
    <property type="entry name" value="Arabinose_bd"/>
    <property type="match status" value="1"/>
</dbReference>
<dbReference type="InterPro" id="IPR018060">
    <property type="entry name" value="HTH_AraC"/>
</dbReference>
<organism evidence="5 6">
    <name type="scientific">Candidatus Dechloromonas phosphorivorans</name>
    <dbReference type="NCBI Taxonomy" id="2899244"/>
    <lineage>
        <taxon>Bacteria</taxon>
        <taxon>Pseudomonadati</taxon>
        <taxon>Pseudomonadota</taxon>
        <taxon>Betaproteobacteria</taxon>
        <taxon>Rhodocyclales</taxon>
        <taxon>Azonexaceae</taxon>
        <taxon>Dechloromonas</taxon>
    </lineage>
</organism>
<dbReference type="InterPro" id="IPR032687">
    <property type="entry name" value="AraC-type_N"/>
</dbReference>
<dbReference type="GO" id="GO:0000976">
    <property type="term" value="F:transcription cis-regulatory region binding"/>
    <property type="evidence" value="ECO:0007669"/>
    <property type="project" value="TreeGrafter"/>
</dbReference>
<dbReference type="AlphaFoldDB" id="A0A9D7LPZ8"/>
<evidence type="ECO:0000313" key="5">
    <source>
        <dbReference type="EMBL" id="MBK8889920.1"/>
    </source>
</evidence>
<feature type="domain" description="HTH araC/xylS-type" evidence="4">
    <location>
        <begin position="323"/>
        <end position="421"/>
    </location>
</feature>
<evidence type="ECO:0000256" key="3">
    <source>
        <dbReference type="ARBA" id="ARBA00023163"/>
    </source>
</evidence>
<reference evidence="5" key="1">
    <citation type="submission" date="2020-10" db="EMBL/GenBank/DDBJ databases">
        <title>Connecting structure to function with the recovery of over 1000 high-quality activated sludge metagenome-assembled genomes encoding full-length rRNA genes using long-read sequencing.</title>
        <authorList>
            <person name="Singleton C.M."/>
            <person name="Petriglieri F."/>
            <person name="Kristensen J.M."/>
            <person name="Kirkegaard R.H."/>
            <person name="Michaelsen T.Y."/>
            <person name="Andersen M.H."/>
            <person name="Karst S.M."/>
            <person name="Dueholm M.S."/>
            <person name="Nielsen P.H."/>
            <person name="Albertsen M."/>
        </authorList>
    </citation>
    <scope>NUCLEOTIDE SEQUENCE</scope>
    <source>
        <strain evidence="5">OdNE_18-Q3-R46-58_BAT3C.305</strain>
    </source>
</reference>
<sequence>MPISISLNECLARRQRFHDGPPPESRQTGSGLAIVLKRRPRQTACASFRFSSYSSPRQFYTHNTTVVTLFSTLQLAHDMTTARNPYWYPPPRNGMVRVGPLLPLRDLLREFGVPPERVWQKFGFTESTFSDPENTIAAKVRGAILADCVRETGCPHFGLLLGQRLDASSLGAVGFMVRNAPDVRTALSELAANLRLHNRAAAPYLEIVGRQAIFSYETLHSYAEGWEQIDDAAMGLLLNLMRALCGPDWLPNEVCFRRGKPDDVQPYRRFFRAPLLFGAERTTMIFSASWLSAKVQNADPVLRAYFEQYVQLMKDFGSEDLVAQVNQQLIHLLGRQCCSLRELASQLGLHPRTLNRRLQEAGTSFRELHRAARHQLACHLLRDTGSSIPAIATLLGFSGSNAFSRAFAQWESVPPATWRKRR</sequence>
<evidence type="ECO:0000256" key="2">
    <source>
        <dbReference type="ARBA" id="ARBA00023125"/>
    </source>
</evidence>
<keyword evidence="1" id="KW-0805">Transcription regulation</keyword>
<dbReference type="Pfam" id="PF12833">
    <property type="entry name" value="HTH_18"/>
    <property type="match status" value="1"/>
</dbReference>
<proteinExistence type="predicted"/>
<dbReference type="PANTHER" id="PTHR47894">
    <property type="entry name" value="HTH-TYPE TRANSCRIPTIONAL REGULATOR GADX"/>
    <property type="match status" value="1"/>
</dbReference>
<evidence type="ECO:0000256" key="1">
    <source>
        <dbReference type="ARBA" id="ARBA00023015"/>
    </source>
</evidence>
<dbReference type="EMBL" id="JADKBR010000003">
    <property type="protein sequence ID" value="MBK8889920.1"/>
    <property type="molecule type" value="Genomic_DNA"/>
</dbReference>
<dbReference type="PROSITE" id="PS01124">
    <property type="entry name" value="HTH_ARAC_FAMILY_2"/>
    <property type="match status" value="1"/>
</dbReference>
<comment type="caution">
    <text evidence="5">The sequence shown here is derived from an EMBL/GenBank/DDBJ whole genome shotgun (WGS) entry which is preliminary data.</text>
</comment>
<evidence type="ECO:0000313" key="6">
    <source>
        <dbReference type="Proteomes" id="UP000808146"/>
    </source>
</evidence>
<dbReference type="GO" id="GO:0003700">
    <property type="term" value="F:DNA-binding transcription factor activity"/>
    <property type="evidence" value="ECO:0007669"/>
    <property type="project" value="InterPro"/>
</dbReference>
<name>A0A9D7LPZ8_9RHOO</name>
<protein>
    <submittedName>
        <fullName evidence="5">AraC family transcriptional regulator</fullName>
    </submittedName>
</protein>
<dbReference type="InterPro" id="IPR009057">
    <property type="entry name" value="Homeodomain-like_sf"/>
</dbReference>
<accession>A0A9D7LPZ8</accession>
<dbReference type="SUPFAM" id="SSF46689">
    <property type="entry name" value="Homeodomain-like"/>
    <property type="match status" value="1"/>
</dbReference>
<dbReference type="Proteomes" id="UP000808146">
    <property type="component" value="Unassembled WGS sequence"/>
</dbReference>